<evidence type="ECO:0000256" key="1">
    <source>
        <dbReference type="SAM" id="SignalP"/>
    </source>
</evidence>
<sequence>MVATQLLTTLLVATLAATSSAADGNTATTYTHTDGSDAVTYYAEAGQRVLNDTSSNRSSSAVAFGKTTSKSGECIVADPTEYITNEELDWVWEHRIGPNADTSDKANWNVMANKNFIMDHLVANNGSMNYCVRWDSTNTLSKTVASKFQNILTRHYNEWNKWLKGYNCWPFEDIKVNMVGFATKDASLLDWTDDSIGQIYEGNLDASEGVPQCPDECYRFYDSVNNVWSDASACKGEPFDVFLRMSQNIEYGFGYDWGQEVSLKKMLENINDKNMVYIGHEIGHGFGLPDFYVDKDKPSRDFPSSIMMAFSSITITPSDGWMLRRVLDHVSLKNHSSSMREMELRVPHSENMWVSALESADELCRVQINECESKT</sequence>
<evidence type="ECO:0000313" key="3">
    <source>
        <dbReference type="EMBL" id="RLN73050.1"/>
    </source>
</evidence>
<dbReference type="Proteomes" id="UP000285883">
    <property type="component" value="Unassembled WGS sequence"/>
</dbReference>
<feature type="signal peptide" evidence="1">
    <location>
        <begin position="1"/>
        <end position="21"/>
    </location>
</feature>
<dbReference type="AlphaFoldDB" id="A0A3R7FYL9"/>
<evidence type="ECO:0000313" key="2">
    <source>
        <dbReference type="EMBL" id="RLN10707.1"/>
    </source>
</evidence>
<accession>A0A3R7FYL9</accession>
<dbReference type="EMBL" id="MAYM02001807">
    <property type="protein sequence ID" value="RLN10707.1"/>
    <property type="molecule type" value="Genomic_DNA"/>
</dbReference>
<feature type="chain" id="PRO_5036092217" evidence="1">
    <location>
        <begin position="22"/>
        <end position="375"/>
    </location>
</feature>
<gene>
    <name evidence="2" type="ORF">BBI17_009617</name>
    <name evidence="3" type="ORF">BBO99_00009574</name>
</gene>
<dbReference type="PANTHER" id="PTHR35606">
    <property type="entry name" value="CELLULOSE-BINDING FAMILY II PROTEIN"/>
    <property type="match status" value="1"/>
</dbReference>
<dbReference type="SUPFAM" id="SSF55486">
    <property type="entry name" value="Metalloproteases ('zincins'), catalytic domain"/>
    <property type="match status" value="1"/>
</dbReference>
<evidence type="ECO:0000313" key="5">
    <source>
        <dbReference type="Proteomes" id="UP000285883"/>
    </source>
</evidence>
<proteinExistence type="predicted"/>
<reference evidence="4 5" key="1">
    <citation type="submission" date="2018-07" db="EMBL/GenBank/DDBJ databases">
        <title>Genome sequencing of oomycete isolates from Chile give support for New Zealand origin for Phytophthora kernoviae and make available the first Nothophytophthora sp. genome.</title>
        <authorList>
            <person name="Studholme D.J."/>
            <person name="Sanfuentes E."/>
            <person name="Panda P."/>
            <person name="Hill R."/>
            <person name="Sambles C."/>
            <person name="Grant M."/>
            <person name="Williams N.M."/>
            <person name="Mcdougal R.L."/>
        </authorList>
    </citation>
    <scope>NUCLEOTIDE SEQUENCE [LARGE SCALE GENOMIC DNA]</scope>
    <source>
        <strain evidence="2">Chile2</strain>
        <strain evidence="3">Chile4</strain>
    </source>
</reference>
<organism evidence="2 5">
    <name type="scientific">Phytophthora kernoviae</name>
    <dbReference type="NCBI Taxonomy" id="325452"/>
    <lineage>
        <taxon>Eukaryota</taxon>
        <taxon>Sar</taxon>
        <taxon>Stramenopiles</taxon>
        <taxon>Oomycota</taxon>
        <taxon>Peronosporomycetes</taxon>
        <taxon>Peronosporales</taxon>
        <taxon>Peronosporaceae</taxon>
        <taxon>Phytophthora</taxon>
    </lineage>
</organism>
<keyword evidence="1" id="KW-0732">Signal</keyword>
<dbReference type="EMBL" id="MBDN02000886">
    <property type="protein sequence ID" value="RLN73050.1"/>
    <property type="molecule type" value="Genomic_DNA"/>
</dbReference>
<comment type="caution">
    <text evidence="2">The sequence shown here is derived from an EMBL/GenBank/DDBJ whole genome shotgun (WGS) entry which is preliminary data.</text>
</comment>
<name>A0A3R7FYL9_9STRA</name>
<dbReference type="PANTHER" id="PTHR35606:SF4">
    <property type="entry name" value="CELLULOSE-BINDING FAMILY II PROTEIN"/>
    <property type="match status" value="1"/>
</dbReference>
<keyword evidence="4" id="KW-1185">Reference proteome</keyword>
<dbReference type="Proteomes" id="UP000285624">
    <property type="component" value="Unassembled WGS sequence"/>
</dbReference>
<protein>
    <submittedName>
        <fullName evidence="2">Uncharacterized protein</fullName>
    </submittedName>
</protein>
<evidence type="ECO:0000313" key="4">
    <source>
        <dbReference type="Proteomes" id="UP000285624"/>
    </source>
</evidence>